<reference evidence="1 2" key="1">
    <citation type="submission" date="2019-08" db="EMBL/GenBank/DDBJ databases">
        <title>Draft genome sequence of Chryseobacterium sp. Gsoil 183.</title>
        <authorList>
            <person name="Im W.-T."/>
        </authorList>
    </citation>
    <scope>NUCLEOTIDE SEQUENCE [LARGE SCALE GENOMIC DNA]</scope>
    <source>
        <strain evidence="1 2">Gsoil 183</strain>
        <plasmid evidence="1">unnamed1</plasmid>
    </source>
</reference>
<comment type="caution">
    <text evidence="1">The sequence shown here is derived from an EMBL/GenBank/DDBJ whole genome shotgun (WGS) entry which is preliminary data.</text>
</comment>
<name>A0A5D8ZX58_9FLAO</name>
<dbReference type="InterPro" id="IPR027417">
    <property type="entry name" value="P-loop_NTPase"/>
</dbReference>
<protein>
    <recommendedName>
        <fullName evidence="3">KAP family P-loop domain-containing protein</fullName>
    </recommendedName>
</protein>
<dbReference type="SUPFAM" id="SSF52540">
    <property type="entry name" value="P-loop containing nucleoside triphosphate hydrolases"/>
    <property type="match status" value="1"/>
</dbReference>
<sequence>MSDTATLEINLNDEYKIKIEEGNNFNKSIFKDVYKEALNNVIEIVKQPDKSSPYDDFNNIIAFVGERGKGKSSSMISFRDALVDHKNEIKHSIFFKDKREIESKRFASVDIIDPSLFRGEESLFEIILAKMFYHFQTEIKKNDSQITDDERRVIIGQFQKVFENLQMINSDRKDLYKKESIEALSKLATSSNLRESFKELVFVYLEKFEKGKHFLIIAIDDFDLNVSSAYDMLEDIRQFLIQPNIILLVACKIEQLRQLILLNYFNEYEILLKYESTEISETDLINKTEKYLEKLIPLSRRLELPNLKIF</sequence>
<keyword evidence="2" id="KW-1185">Reference proteome</keyword>
<dbReference type="EMBL" id="VTRU01000001">
    <property type="protein sequence ID" value="TZF99339.1"/>
    <property type="molecule type" value="Genomic_DNA"/>
</dbReference>
<accession>A0A5D8ZX58</accession>
<proteinExistence type="predicted"/>
<geneLocation type="plasmid" evidence="1">
    <name>unnamed1</name>
</geneLocation>
<dbReference type="RefSeq" id="WP_149386456.1">
    <property type="nucleotide sequence ID" value="NZ_VTRU01000001.1"/>
</dbReference>
<evidence type="ECO:0008006" key="3">
    <source>
        <dbReference type="Google" id="ProtNLM"/>
    </source>
</evidence>
<dbReference type="Proteomes" id="UP000323884">
    <property type="component" value="Unassembled WGS sequence"/>
</dbReference>
<dbReference type="OrthoDB" id="2046240at2"/>
<dbReference type="AlphaFoldDB" id="A0A5D8ZX58"/>
<keyword evidence="1" id="KW-0614">Plasmid</keyword>
<evidence type="ECO:0000313" key="1">
    <source>
        <dbReference type="EMBL" id="TZF99339.1"/>
    </source>
</evidence>
<evidence type="ECO:0000313" key="2">
    <source>
        <dbReference type="Proteomes" id="UP000323884"/>
    </source>
</evidence>
<gene>
    <name evidence="1" type="ORF">FW781_05270</name>
</gene>
<organism evidence="1 2">
    <name type="scientific">Chryseobacterium panacisoli</name>
    <dbReference type="NCBI Taxonomy" id="1807141"/>
    <lineage>
        <taxon>Bacteria</taxon>
        <taxon>Pseudomonadati</taxon>
        <taxon>Bacteroidota</taxon>
        <taxon>Flavobacteriia</taxon>
        <taxon>Flavobacteriales</taxon>
        <taxon>Weeksellaceae</taxon>
        <taxon>Chryseobacterium group</taxon>
        <taxon>Chryseobacterium</taxon>
    </lineage>
</organism>